<feature type="binding site" evidence="5">
    <location>
        <position position="31"/>
    </location>
    <ligand>
        <name>Mg(2+)</name>
        <dbReference type="ChEBI" id="CHEBI:18420"/>
    </ligand>
</feature>
<comment type="caution">
    <text evidence="7">The sequence shown here is derived from an EMBL/GenBank/DDBJ whole genome shotgun (WGS) entry which is preliminary data.</text>
</comment>
<evidence type="ECO:0008006" key="9">
    <source>
        <dbReference type="Google" id="ProtNLM"/>
    </source>
</evidence>
<dbReference type="GeneID" id="19893852"/>
<dbReference type="GO" id="GO:0005525">
    <property type="term" value="F:GTP binding"/>
    <property type="evidence" value="ECO:0007669"/>
    <property type="project" value="UniProtKB-KW"/>
</dbReference>
<dbReference type="Proteomes" id="UP000011958">
    <property type="component" value="Unassembled WGS sequence"/>
</dbReference>
<evidence type="ECO:0000256" key="5">
    <source>
        <dbReference type="PIRSR" id="PIRSR606689-2"/>
    </source>
</evidence>
<accession>M7PCU0</accession>
<reference evidence="8" key="1">
    <citation type="journal article" date="2016" name="Nat. Commun.">
        <title>Genome analysis of three Pneumocystis species reveals adaptation mechanisms to life exclusively in mammalian hosts.</title>
        <authorList>
            <person name="Ma L."/>
            <person name="Chen Z."/>
            <person name="Huang D.W."/>
            <person name="Kutty G."/>
            <person name="Ishihara M."/>
            <person name="Wang H."/>
            <person name="Abouelleil A."/>
            <person name="Bishop L."/>
            <person name="Davey E."/>
            <person name="Deng R."/>
            <person name="Deng X."/>
            <person name="Fan L."/>
            <person name="Fantoni G."/>
            <person name="Fitzgerald M."/>
            <person name="Gogineni E."/>
            <person name="Goldberg J.M."/>
            <person name="Handley G."/>
            <person name="Hu X."/>
            <person name="Huber C."/>
            <person name="Jiao X."/>
            <person name="Jones K."/>
            <person name="Levin J.Z."/>
            <person name="Liu Y."/>
            <person name="Macdonald P."/>
            <person name="Melnikov A."/>
            <person name="Raley C."/>
            <person name="Sassi M."/>
            <person name="Sherman B.T."/>
            <person name="Song X."/>
            <person name="Sykes S."/>
            <person name="Tran B."/>
            <person name="Walsh L."/>
            <person name="Xia Y."/>
            <person name="Yang J."/>
            <person name="Young S."/>
            <person name="Zeng Q."/>
            <person name="Zheng X."/>
            <person name="Stephens R."/>
            <person name="Nusbaum C."/>
            <person name="Birren B.W."/>
            <person name="Azadi P."/>
            <person name="Lempicki R.A."/>
            <person name="Cuomo C.A."/>
            <person name="Kovacs J.A."/>
        </authorList>
    </citation>
    <scope>NUCLEOTIDE SEQUENCE [LARGE SCALE GENOMIC DNA]</scope>
    <source>
        <strain evidence="8">B123</strain>
    </source>
</reference>
<evidence type="ECO:0000256" key="2">
    <source>
        <dbReference type="ARBA" id="ARBA00022741"/>
    </source>
</evidence>
<feature type="binding site" evidence="4">
    <location>
        <position position="70"/>
    </location>
    <ligand>
        <name>GTP</name>
        <dbReference type="ChEBI" id="CHEBI:37565"/>
    </ligand>
</feature>
<dbReference type="SUPFAM" id="SSF52540">
    <property type="entry name" value="P-loop containing nucleoside triphosphate hydrolases"/>
    <property type="match status" value="1"/>
</dbReference>
<dbReference type="OrthoDB" id="2011769at2759"/>
<dbReference type="NCBIfam" id="TIGR00231">
    <property type="entry name" value="small_GTP"/>
    <property type="match status" value="1"/>
</dbReference>
<evidence type="ECO:0000256" key="6">
    <source>
        <dbReference type="RuleBase" id="RU003925"/>
    </source>
</evidence>
<organism evidence="7 8">
    <name type="scientific">Pneumocystis murina (strain B123)</name>
    <name type="common">Mouse pneumocystis pneumonia agent</name>
    <name type="synonym">Pneumocystis carinii f. sp. muris</name>
    <dbReference type="NCBI Taxonomy" id="1069680"/>
    <lineage>
        <taxon>Eukaryota</taxon>
        <taxon>Fungi</taxon>
        <taxon>Dikarya</taxon>
        <taxon>Ascomycota</taxon>
        <taxon>Taphrinomycotina</taxon>
        <taxon>Pneumocystomycetes</taxon>
        <taxon>Pneumocystaceae</taxon>
        <taxon>Pneumocystis</taxon>
    </lineage>
</organism>
<dbReference type="InterPro" id="IPR005225">
    <property type="entry name" value="Small_GTP-bd"/>
</dbReference>
<dbReference type="PRINTS" id="PR00328">
    <property type="entry name" value="SAR1GTPBP"/>
</dbReference>
<dbReference type="InterPro" id="IPR006689">
    <property type="entry name" value="Small_GTPase_ARF/SAR"/>
</dbReference>
<dbReference type="PROSITE" id="PS51417">
    <property type="entry name" value="ARF"/>
    <property type="match status" value="1"/>
</dbReference>
<feature type="binding site" evidence="5">
    <location>
        <position position="48"/>
    </location>
    <ligand>
        <name>Mg(2+)</name>
        <dbReference type="ChEBI" id="CHEBI:18420"/>
    </ligand>
</feature>
<dbReference type="InterPro" id="IPR024156">
    <property type="entry name" value="Small_GTPase_ARF"/>
</dbReference>
<comment type="similarity">
    <text evidence="1 6">Belongs to the small GTPase superfamily. Arf family.</text>
</comment>
<evidence type="ECO:0000256" key="3">
    <source>
        <dbReference type="ARBA" id="ARBA00023134"/>
    </source>
</evidence>
<evidence type="ECO:0000313" key="8">
    <source>
        <dbReference type="Proteomes" id="UP000011958"/>
    </source>
</evidence>
<evidence type="ECO:0000313" key="7">
    <source>
        <dbReference type="EMBL" id="EMR11720.1"/>
    </source>
</evidence>
<feature type="binding site" evidence="4">
    <location>
        <begin position="24"/>
        <end position="31"/>
    </location>
    <ligand>
        <name>GTP</name>
        <dbReference type="ChEBI" id="CHEBI:37565"/>
    </ligand>
</feature>
<dbReference type="SMART" id="SM00178">
    <property type="entry name" value="SAR"/>
    <property type="match status" value="1"/>
</dbReference>
<proteinExistence type="inferred from homology"/>
<keyword evidence="5" id="KW-0460">Magnesium</keyword>
<dbReference type="AlphaFoldDB" id="M7PCU0"/>
<dbReference type="Pfam" id="PF00025">
    <property type="entry name" value="Arf"/>
    <property type="match status" value="1"/>
</dbReference>
<feature type="binding site" evidence="4">
    <location>
        <begin position="126"/>
        <end position="129"/>
    </location>
    <ligand>
        <name>GTP</name>
        <dbReference type="ChEBI" id="CHEBI:37565"/>
    </ligand>
</feature>
<dbReference type="SMART" id="SM00177">
    <property type="entry name" value="ARF"/>
    <property type="match status" value="1"/>
</dbReference>
<dbReference type="InterPro" id="IPR027417">
    <property type="entry name" value="P-loop_NTPase"/>
</dbReference>
<dbReference type="OMA" id="FTCWDLG"/>
<keyword evidence="8" id="KW-1185">Reference proteome</keyword>
<dbReference type="GO" id="GO:0003924">
    <property type="term" value="F:GTPase activity"/>
    <property type="evidence" value="ECO:0007669"/>
    <property type="project" value="InterPro"/>
</dbReference>
<dbReference type="FunFam" id="3.40.50.300:FF:001166">
    <property type="entry name" value="ADP-ribosylation factor D"/>
    <property type="match status" value="1"/>
</dbReference>
<sequence>MGILISHLWNSILGSKERKIVIVGLDNAGKSTILYQLLLGQAIQIQPTIGSNVEEIKYKNIKFIIWDLGGQTSLRQSWSTYYKSTSAVILVIDSTDKERIEISKDELSKIMNDDSLKDSLLLVFANKQDIENSMTPSEISNLLGLINFKDRAWHIQGCCGLTGDGLYKGLDWIVSSLNK</sequence>
<evidence type="ECO:0000256" key="1">
    <source>
        <dbReference type="ARBA" id="ARBA00010290"/>
    </source>
</evidence>
<dbReference type="VEuPathDB" id="FungiDB:PNEG_00154"/>
<dbReference type="STRING" id="1069680.M7PCU0"/>
<keyword evidence="2 4" id="KW-0547">Nucleotide-binding</keyword>
<dbReference type="RefSeq" id="XP_007872015.1">
    <property type="nucleotide sequence ID" value="XM_007873824.1"/>
</dbReference>
<evidence type="ECO:0000256" key="4">
    <source>
        <dbReference type="PIRSR" id="PIRSR606689-1"/>
    </source>
</evidence>
<dbReference type="HOGENOM" id="CLU_040729_9_3_1"/>
<dbReference type="EMBL" id="AFWA02000005">
    <property type="protein sequence ID" value="EMR11720.1"/>
    <property type="molecule type" value="Genomic_DNA"/>
</dbReference>
<keyword evidence="5" id="KW-0479">Metal-binding</keyword>
<keyword evidence="3 4" id="KW-0342">GTP-binding</keyword>
<dbReference type="Gene3D" id="3.40.50.300">
    <property type="entry name" value="P-loop containing nucleotide triphosphate hydrolases"/>
    <property type="match status" value="1"/>
</dbReference>
<gene>
    <name evidence="7" type="ORF">PNEG_00154</name>
</gene>
<dbReference type="PANTHER" id="PTHR11711">
    <property type="entry name" value="ADP RIBOSYLATION FACTOR-RELATED"/>
    <property type="match status" value="1"/>
</dbReference>
<dbReference type="GO" id="GO:0046872">
    <property type="term" value="F:metal ion binding"/>
    <property type="evidence" value="ECO:0007669"/>
    <property type="project" value="UniProtKB-KW"/>
</dbReference>
<protein>
    <recommendedName>
        <fullName evidence="9">ADP-ribosylation factor-like protein 5A</fullName>
    </recommendedName>
</protein>
<dbReference type="eggNOG" id="KOG0070">
    <property type="taxonomic scope" value="Eukaryota"/>
</dbReference>
<name>M7PCU0_PNEMU</name>